<feature type="transmembrane region" description="Helical" evidence="5">
    <location>
        <begin position="77"/>
        <end position="99"/>
    </location>
</feature>
<evidence type="ECO:0000256" key="5">
    <source>
        <dbReference type="SAM" id="Phobius"/>
    </source>
</evidence>
<dbReference type="PROSITE" id="PS50928">
    <property type="entry name" value="ABC_TM1"/>
    <property type="match status" value="1"/>
</dbReference>
<evidence type="ECO:0000259" key="6">
    <source>
        <dbReference type="PROSITE" id="PS50928"/>
    </source>
</evidence>
<keyword evidence="2 5" id="KW-0812">Transmembrane</keyword>
<dbReference type="InterPro" id="IPR035906">
    <property type="entry name" value="MetI-like_sf"/>
</dbReference>
<name>A0A381TDN0_9ZZZZ</name>
<proteinExistence type="predicted"/>
<protein>
    <recommendedName>
        <fullName evidence="6">ABC transmembrane type-1 domain-containing protein</fullName>
    </recommendedName>
</protein>
<dbReference type="Pfam" id="PF00528">
    <property type="entry name" value="BPD_transp_1"/>
    <property type="match status" value="1"/>
</dbReference>
<dbReference type="GO" id="GO:0016020">
    <property type="term" value="C:membrane"/>
    <property type="evidence" value="ECO:0007669"/>
    <property type="project" value="UniProtKB-SubCell"/>
</dbReference>
<dbReference type="SUPFAM" id="SSF161098">
    <property type="entry name" value="MetI-like"/>
    <property type="match status" value="1"/>
</dbReference>
<dbReference type="CDD" id="cd06261">
    <property type="entry name" value="TM_PBP2"/>
    <property type="match status" value="1"/>
</dbReference>
<feature type="transmembrane region" description="Helical" evidence="5">
    <location>
        <begin position="206"/>
        <end position="227"/>
    </location>
</feature>
<dbReference type="AlphaFoldDB" id="A0A381TDN0"/>
<feature type="transmembrane region" description="Helical" evidence="5">
    <location>
        <begin position="146"/>
        <end position="168"/>
    </location>
</feature>
<keyword evidence="4 5" id="KW-0472">Membrane</keyword>
<dbReference type="InterPro" id="IPR052730">
    <property type="entry name" value="Sugar_ABC_transporter"/>
</dbReference>
<accession>A0A381TDN0</accession>
<dbReference type="PANTHER" id="PTHR43759:SF1">
    <property type="entry name" value="GLUCOSE IMPORT SYSTEM PERMEASE PROTEIN GLCT"/>
    <property type="match status" value="1"/>
</dbReference>
<feature type="transmembrane region" description="Helical" evidence="5">
    <location>
        <begin position="111"/>
        <end position="134"/>
    </location>
</feature>
<evidence type="ECO:0000256" key="3">
    <source>
        <dbReference type="ARBA" id="ARBA00022989"/>
    </source>
</evidence>
<evidence type="ECO:0000256" key="1">
    <source>
        <dbReference type="ARBA" id="ARBA00004141"/>
    </source>
</evidence>
<organism evidence="7">
    <name type="scientific">marine metagenome</name>
    <dbReference type="NCBI Taxonomy" id="408172"/>
    <lineage>
        <taxon>unclassified sequences</taxon>
        <taxon>metagenomes</taxon>
        <taxon>ecological metagenomes</taxon>
    </lineage>
</organism>
<dbReference type="PANTHER" id="PTHR43759">
    <property type="entry name" value="TREHALOSE TRANSPORT SYSTEM PERMEASE PROTEIN SUGA"/>
    <property type="match status" value="1"/>
</dbReference>
<sequence length="301" mass="34447">MNRNTGFIGWFLDPKRRGPLLIAPAIIVLLLVNIVPLMWSLGLSFFKFRANQMKPPSFSWFYNYEKMLTKENIWESLQTTGIVVASSVFIQMILGFALAMLFAKKFPLRKIILMLVLTPMMLSYVAVGIFFKLFYEPEFGLLSQFIQIFTGEMYVLLATPAGALLGVIVADAWQWTPFVMLLSLAGLVSVPKYLYEAAEIDRISWWRQFTTITFPYVRSLLLLAVLFRTIETFKIFDLVYILTNGGPGTATETIAVLVYRMAFQYFRTSNSTALGYILIFIVIVLTSLYLYVIKKRESAEI</sequence>
<dbReference type="EMBL" id="UINC01004341">
    <property type="protein sequence ID" value="SVA13601.1"/>
    <property type="molecule type" value="Genomic_DNA"/>
</dbReference>
<feature type="domain" description="ABC transmembrane type-1" evidence="6">
    <location>
        <begin position="77"/>
        <end position="289"/>
    </location>
</feature>
<evidence type="ECO:0000313" key="7">
    <source>
        <dbReference type="EMBL" id="SVA13601.1"/>
    </source>
</evidence>
<evidence type="ECO:0000256" key="2">
    <source>
        <dbReference type="ARBA" id="ARBA00022692"/>
    </source>
</evidence>
<comment type="subcellular location">
    <subcellularLocation>
        <location evidence="1">Membrane</location>
        <topology evidence="1">Multi-pass membrane protein</topology>
    </subcellularLocation>
</comment>
<dbReference type="GO" id="GO:0055085">
    <property type="term" value="P:transmembrane transport"/>
    <property type="evidence" value="ECO:0007669"/>
    <property type="project" value="InterPro"/>
</dbReference>
<feature type="transmembrane region" description="Helical" evidence="5">
    <location>
        <begin position="239"/>
        <end position="261"/>
    </location>
</feature>
<feature type="transmembrane region" description="Helical" evidence="5">
    <location>
        <begin position="175"/>
        <end position="194"/>
    </location>
</feature>
<dbReference type="InterPro" id="IPR000515">
    <property type="entry name" value="MetI-like"/>
</dbReference>
<gene>
    <name evidence="7" type="ORF">METZ01_LOCUS66455</name>
</gene>
<dbReference type="Gene3D" id="1.10.3720.10">
    <property type="entry name" value="MetI-like"/>
    <property type="match status" value="1"/>
</dbReference>
<feature type="transmembrane region" description="Helical" evidence="5">
    <location>
        <begin position="20"/>
        <end position="39"/>
    </location>
</feature>
<reference evidence="7" key="1">
    <citation type="submission" date="2018-05" db="EMBL/GenBank/DDBJ databases">
        <authorList>
            <person name="Lanie J.A."/>
            <person name="Ng W.-L."/>
            <person name="Kazmierczak K.M."/>
            <person name="Andrzejewski T.M."/>
            <person name="Davidsen T.M."/>
            <person name="Wayne K.J."/>
            <person name="Tettelin H."/>
            <person name="Glass J.I."/>
            <person name="Rusch D."/>
            <person name="Podicherti R."/>
            <person name="Tsui H.-C.T."/>
            <person name="Winkler M.E."/>
        </authorList>
    </citation>
    <scope>NUCLEOTIDE SEQUENCE</scope>
</reference>
<keyword evidence="3 5" id="KW-1133">Transmembrane helix</keyword>
<feature type="transmembrane region" description="Helical" evidence="5">
    <location>
        <begin position="273"/>
        <end position="292"/>
    </location>
</feature>
<evidence type="ECO:0000256" key="4">
    <source>
        <dbReference type="ARBA" id="ARBA00023136"/>
    </source>
</evidence>